<evidence type="ECO:0000256" key="1">
    <source>
        <dbReference type="ARBA" id="ARBA00023266"/>
    </source>
</evidence>
<dbReference type="Gene3D" id="3.40.250.10">
    <property type="entry name" value="Rhodanese-like domain"/>
    <property type="match status" value="1"/>
</dbReference>
<dbReference type="InterPro" id="IPR017582">
    <property type="entry name" value="SelU"/>
</dbReference>
<organism evidence="3 4">
    <name type="scientific">Peptoclostridium acidaminophilum DSM 3953</name>
    <dbReference type="NCBI Taxonomy" id="1286171"/>
    <lineage>
        <taxon>Bacteria</taxon>
        <taxon>Bacillati</taxon>
        <taxon>Bacillota</taxon>
        <taxon>Clostridia</taxon>
        <taxon>Peptostreptococcales</taxon>
        <taxon>Peptoclostridiaceae</taxon>
        <taxon>Peptoclostridium</taxon>
    </lineage>
</organism>
<sequence length="349" mass="39923">MKTKVIEIDEALRLDNCIFIDVRSPGEYTDNRIMNARNLPLLDDDERKIVGTLYKNMGKEDAVERGLELVSPKLSEYYKQFAQIAGEYENVVVYCSRGGMRSKSVVELMNSTGMNVLQLKGGYKSYRNYVIDYLSRVGEHKKFIVLHGLTGVGKTEVLKLLQDEFCVLDLEELAKNCGSVFGHICYVEDPPSQKLFETAIFDAIYNSQDEYIFTESESKRVGSVMLPNEIYEMIVSPDSLHILLEASLSDRTKRLVDQYVRLSLKDDEKLMEAVGYLRKRMGNEKVDFLLERIAAKDYSGAVEKLIGEYYDPMYNYSIDKYKYDDRINTDDIDSALGSIRNFKAALSNT</sequence>
<dbReference type="InterPro" id="IPR036873">
    <property type="entry name" value="Rhodanese-like_dom_sf"/>
</dbReference>
<dbReference type="EC" id="2.9.1.-" evidence="3"/>
<dbReference type="SMART" id="SM00450">
    <property type="entry name" value="RHOD"/>
    <property type="match status" value="1"/>
</dbReference>
<dbReference type="InterPro" id="IPR058840">
    <property type="entry name" value="AAA_SelU"/>
</dbReference>
<evidence type="ECO:0000313" key="4">
    <source>
        <dbReference type="Proteomes" id="UP000019591"/>
    </source>
</evidence>
<evidence type="ECO:0000313" key="3">
    <source>
        <dbReference type="EMBL" id="AHM56607.1"/>
    </source>
</evidence>
<dbReference type="GO" id="GO:0043828">
    <property type="term" value="F:tRNA 2-selenouridine synthase activity"/>
    <property type="evidence" value="ECO:0007669"/>
    <property type="project" value="InterPro"/>
</dbReference>
<dbReference type="EMBL" id="CP007452">
    <property type="protein sequence ID" value="AHM56607.1"/>
    <property type="molecule type" value="Genomic_DNA"/>
</dbReference>
<keyword evidence="1" id="KW-0711">Selenium</keyword>
<reference evidence="3 4" key="1">
    <citation type="journal article" date="2014" name="Genome Announc.">
        <title>Complete Genome Sequence of Amino Acid-Utilizing Eubacterium acidaminophilum al-2 (DSM 3953).</title>
        <authorList>
            <person name="Poehlein A."/>
            <person name="Andreesen J.R."/>
            <person name="Daniel R."/>
        </authorList>
    </citation>
    <scope>NUCLEOTIDE SEQUENCE [LARGE SCALE GENOMIC DNA]</scope>
    <source>
        <strain evidence="3 4">DSM 3953</strain>
    </source>
</reference>
<dbReference type="Proteomes" id="UP000019591">
    <property type="component" value="Chromosome"/>
</dbReference>
<dbReference type="HOGENOM" id="CLU_043456_0_0_9"/>
<dbReference type="Pfam" id="PF00581">
    <property type="entry name" value="Rhodanese"/>
    <property type="match status" value="1"/>
</dbReference>
<dbReference type="NCBIfam" id="NF008750">
    <property type="entry name" value="PRK11784.1-2"/>
    <property type="match status" value="1"/>
</dbReference>
<dbReference type="SUPFAM" id="SSF52540">
    <property type="entry name" value="P-loop containing nucleoside triphosphate hydrolases"/>
    <property type="match status" value="1"/>
</dbReference>
<feature type="domain" description="Rhodanese" evidence="2">
    <location>
        <begin position="13"/>
        <end position="135"/>
    </location>
</feature>
<dbReference type="PROSITE" id="PS50206">
    <property type="entry name" value="RHODANESE_3"/>
    <property type="match status" value="1"/>
</dbReference>
<dbReference type="Pfam" id="PF26341">
    <property type="entry name" value="AAA_SelU"/>
    <property type="match status" value="1"/>
</dbReference>
<protein>
    <submittedName>
        <fullName evidence="3">tRNA 2-selenouridine synthase SelU</fullName>
        <ecNumber evidence="3">2.9.1.-</ecNumber>
    </submittedName>
</protein>
<dbReference type="RefSeq" id="WP_025435595.1">
    <property type="nucleotide sequence ID" value="NZ_CP007452.1"/>
</dbReference>
<name>W8TK82_PEPAC</name>
<keyword evidence="3" id="KW-0808">Transferase</keyword>
<dbReference type="STRING" id="1286171.EAL2_c13120"/>
<dbReference type="KEGG" id="eac:EAL2_c13120"/>
<dbReference type="NCBIfam" id="TIGR03167">
    <property type="entry name" value="tRNA_sel_U_synt"/>
    <property type="match status" value="1"/>
</dbReference>
<dbReference type="InterPro" id="IPR001763">
    <property type="entry name" value="Rhodanese-like_dom"/>
</dbReference>
<dbReference type="PANTHER" id="PTHR30401:SF0">
    <property type="entry name" value="TRNA 2-SELENOURIDINE SYNTHASE"/>
    <property type="match status" value="1"/>
</dbReference>
<dbReference type="OrthoDB" id="9808735at2"/>
<proteinExistence type="predicted"/>
<dbReference type="SUPFAM" id="SSF52821">
    <property type="entry name" value="Rhodanese/Cell cycle control phosphatase"/>
    <property type="match status" value="1"/>
</dbReference>
<gene>
    <name evidence="3" type="primary">selU</name>
    <name evidence="3" type="ORF">EAL2_c13120</name>
</gene>
<dbReference type="eggNOG" id="COG2603">
    <property type="taxonomic scope" value="Bacteria"/>
</dbReference>
<dbReference type="Gene3D" id="3.40.50.300">
    <property type="entry name" value="P-loop containing nucleotide triphosphate hydrolases"/>
    <property type="match status" value="1"/>
</dbReference>
<dbReference type="PATRIC" id="fig|1286171.3.peg.1261"/>
<accession>W8TK82</accession>
<dbReference type="PANTHER" id="PTHR30401">
    <property type="entry name" value="TRNA 2-SELENOURIDINE SYNTHASE"/>
    <property type="match status" value="1"/>
</dbReference>
<dbReference type="AlphaFoldDB" id="W8TK82"/>
<evidence type="ECO:0000259" key="2">
    <source>
        <dbReference type="PROSITE" id="PS50206"/>
    </source>
</evidence>
<dbReference type="GO" id="GO:0002098">
    <property type="term" value="P:tRNA wobble uridine modification"/>
    <property type="evidence" value="ECO:0007669"/>
    <property type="project" value="InterPro"/>
</dbReference>
<keyword evidence="4" id="KW-1185">Reference proteome</keyword>
<dbReference type="InterPro" id="IPR027417">
    <property type="entry name" value="P-loop_NTPase"/>
</dbReference>